<dbReference type="KEGG" id="sna:Snas_1285"/>
<dbReference type="GO" id="GO:0012505">
    <property type="term" value="C:endomembrane system"/>
    <property type="evidence" value="ECO:0007669"/>
    <property type="project" value="UniProtKB-SubCell"/>
</dbReference>
<dbReference type="GO" id="GO:0042773">
    <property type="term" value="P:ATP synthesis coupled electron transport"/>
    <property type="evidence" value="ECO:0007669"/>
    <property type="project" value="InterPro"/>
</dbReference>
<accession>D3PU48</accession>
<dbReference type="InterPro" id="IPR018393">
    <property type="entry name" value="NADHpl_OxRdtase_5_subgr"/>
</dbReference>
<dbReference type="EMBL" id="CP001778">
    <property type="protein sequence ID" value="ADD40994.1"/>
    <property type="molecule type" value="Genomic_DNA"/>
</dbReference>
<feature type="transmembrane region" description="Helical" evidence="6">
    <location>
        <begin position="95"/>
        <end position="115"/>
    </location>
</feature>
<dbReference type="PRINTS" id="PR01435">
    <property type="entry name" value="NPOXDRDTASE5"/>
</dbReference>
<evidence type="ECO:0000256" key="4">
    <source>
        <dbReference type="ARBA" id="ARBA00023136"/>
    </source>
</evidence>
<dbReference type="GO" id="GO:0008137">
    <property type="term" value="F:NADH dehydrogenase (ubiquinone) activity"/>
    <property type="evidence" value="ECO:0007669"/>
    <property type="project" value="InterPro"/>
</dbReference>
<feature type="transmembrane region" description="Helical" evidence="6">
    <location>
        <begin position="12"/>
        <end position="33"/>
    </location>
</feature>
<keyword evidence="2 5" id="KW-0812">Transmembrane</keyword>
<keyword evidence="9" id="KW-0560">Oxidoreductase</keyword>
<dbReference type="InterPro" id="IPR001516">
    <property type="entry name" value="Proton_antipo_N"/>
</dbReference>
<dbReference type="eggNOG" id="COG1009">
    <property type="taxonomic scope" value="Bacteria"/>
</dbReference>
<keyword evidence="3 6" id="KW-1133">Transmembrane helix</keyword>
<organism evidence="9 10">
    <name type="scientific">Stackebrandtia nassauensis (strain DSM 44728 / CIP 108903 / NRRL B-16338 / NBRC 102104 / LLR-40K-21)</name>
    <dbReference type="NCBI Taxonomy" id="446470"/>
    <lineage>
        <taxon>Bacteria</taxon>
        <taxon>Bacillati</taxon>
        <taxon>Actinomycetota</taxon>
        <taxon>Actinomycetes</taxon>
        <taxon>Glycomycetales</taxon>
        <taxon>Glycomycetaceae</taxon>
        <taxon>Stackebrandtia</taxon>
    </lineage>
</organism>
<reference evidence="9 10" key="1">
    <citation type="journal article" date="2009" name="Stand. Genomic Sci.">
        <title>Complete genome sequence of Stackebrandtia nassauensis type strain (LLR-40K-21).</title>
        <authorList>
            <person name="Munk C."/>
            <person name="Lapidus A."/>
            <person name="Copeland A."/>
            <person name="Jando M."/>
            <person name="Mayilraj S."/>
            <person name="Glavina Del Rio T."/>
            <person name="Nolan M."/>
            <person name="Chen F."/>
            <person name="Lucas S."/>
            <person name="Tice H."/>
            <person name="Cheng J.F."/>
            <person name="Han C."/>
            <person name="Detter J.C."/>
            <person name="Bruce D."/>
            <person name="Goodwin L."/>
            <person name="Chain P."/>
            <person name="Pitluck S."/>
            <person name="Goker M."/>
            <person name="Ovchinikova G."/>
            <person name="Pati A."/>
            <person name="Ivanova N."/>
            <person name="Mavromatis K."/>
            <person name="Chen A."/>
            <person name="Palaniappan K."/>
            <person name="Land M."/>
            <person name="Hauser L."/>
            <person name="Chang Y.J."/>
            <person name="Jeffries C.D."/>
            <person name="Bristow J."/>
            <person name="Eisen J.A."/>
            <person name="Markowitz V."/>
            <person name="Hugenholtz P."/>
            <person name="Kyrpides N.C."/>
            <person name="Klenk H.P."/>
        </authorList>
    </citation>
    <scope>NUCLEOTIDE SEQUENCE [LARGE SCALE GENOMIC DNA]</scope>
    <source>
        <strain evidence="10">DSM 44728 / CIP 108903 / NRRL B-16338 / NBRC 102104 / LLR-40K-21</strain>
    </source>
</reference>
<protein>
    <submittedName>
        <fullName evidence="9">Proton-translocating NADH-quinone oxidoreductase, chain L</fullName>
        <ecNumber evidence="9">1.6.99.5</ecNumber>
    </submittedName>
</protein>
<feature type="transmembrane region" description="Helical" evidence="6">
    <location>
        <begin position="182"/>
        <end position="203"/>
    </location>
</feature>
<dbReference type="RefSeq" id="WP_013016565.1">
    <property type="nucleotide sequence ID" value="NC_013947.1"/>
</dbReference>
<dbReference type="NCBIfam" id="TIGR01974">
    <property type="entry name" value="NDH_I_L"/>
    <property type="match status" value="1"/>
</dbReference>
<dbReference type="Pfam" id="PF00662">
    <property type="entry name" value="Proton_antipo_N"/>
    <property type="match status" value="1"/>
</dbReference>
<dbReference type="GO" id="GO:0015990">
    <property type="term" value="P:electron transport coupled proton transport"/>
    <property type="evidence" value="ECO:0007669"/>
    <property type="project" value="TreeGrafter"/>
</dbReference>
<evidence type="ECO:0000256" key="1">
    <source>
        <dbReference type="ARBA" id="ARBA00004127"/>
    </source>
</evidence>
<feature type="transmembrane region" description="Helical" evidence="6">
    <location>
        <begin position="127"/>
        <end position="145"/>
    </location>
</feature>
<dbReference type="Gene3D" id="1.20.5.2700">
    <property type="match status" value="1"/>
</dbReference>
<dbReference type="HOGENOM" id="CLU_007100_6_0_11"/>
<evidence type="ECO:0000256" key="5">
    <source>
        <dbReference type="RuleBase" id="RU000320"/>
    </source>
</evidence>
<feature type="transmembrane region" description="Helical" evidence="6">
    <location>
        <begin position="513"/>
        <end position="533"/>
    </location>
</feature>
<keyword evidence="10" id="KW-1185">Reference proteome</keyword>
<name>D3PU48_STANL</name>
<feature type="transmembrane region" description="Helical" evidence="6">
    <location>
        <begin position="467"/>
        <end position="487"/>
    </location>
</feature>
<dbReference type="NCBIfam" id="NF005141">
    <property type="entry name" value="PRK06590.1"/>
    <property type="match status" value="1"/>
</dbReference>
<dbReference type="OrthoDB" id="9811798at2"/>
<evidence type="ECO:0000259" key="8">
    <source>
        <dbReference type="Pfam" id="PF00662"/>
    </source>
</evidence>
<dbReference type="EC" id="1.6.99.5" evidence="9"/>
<dbReference type="InterPro" id="IPR001750">
    <property type="entry name" value="ND/Mrp_TM"/>
</dbReference>
<feature type="domain" description="NADH:quinone oxidoreductase/Mrp antiporter transmembrane" evidence="7">
    <location>
        <begin position="145"/>
        <end position="429"/>
    </location>
</feature>
<evidence type="ECO:0000313" key="9">
    <source>
        <dbReference type="EMBL" id="ADD40994.1"/>
    </source>
</evidence>
<dbReference type="AlphaFoldDB" id="D3PU48"/>
<dbReference type="Pfam" id="PF00361">
    <property type="entry name" value="Proton_antipo_M"/>
    <property type="match status" value="1"/>
</dbReference>
<dbReference type="Proteomes" id="UP000000844">
    <property type="component" value="Chromosome"/>
</dbReference>
<feature type="transmembrane region" description="Helical" evidence="6">
    <location>
        <begin position="287"/>
        <end position="308"/>
    </location>
</feature>
<evidence type="ECO:0000256" key="6">
    <source>
        <dbReference type="SAM" id="Phobius"/>
    </source>
</evidence>
<dbReference type="STRING" id="446470.Snas_1285"/>
<feature type="transmembrane region" description="Helical" evidence="6">
    <location>
        <begin position="40"/>
        <end position="61"/>
    </location>
</feature>
<dbReference type="GO" id="GO:0003954">
    <property type="term" value="F:NADH dehydrogenase activity"/>
    <property type="evidence" value="ECO:0007669"/>
    <property type="project" value="TreeGrafter"/>
</dbReference>
<evidence type="ECO:0000256" key="3">
    <source>
        <dbReference type="ARBA" id="ARBA00022989"/>
    </source>
</evidence>
<feature type="transmembrane region" description="Helical" evidence="6">
    <location>
        <begin position="342"/>
        <end position="363"/>
    </location>
</feature>
<feature type="transmembrane region" description="Helical" evidence="6">
    <location>
        <begin position="423"/>
        <end position="446"/>
    </location>
</feature>
<dbReference type="PANTHER" id="PTHR42829:SF2">
    <property type="entry name" value="NADH-UBIQUINONE OXIDOREDUCTASE CHAIN 5"/>
    <property type="match status" value="1"/>
</dbReference>
<gene>
    <name evidence="9" type="ordered locus">Snas_1285</name>
</gene>
<evidence type="ECO:0000313" key="10">
    <source>
        <dbReference type="Proteomes" id="UP000000844"/>
    </source>
</evidence>
<dbReference type="InterPro" id="IPR003945">
    <property type="entry name" value="NU5C-like"/>
</dbReference>
<dbReference type="PANTHER" id="PTHR42829">
    <property type="entry name" value="NADH-UBIQUINONE OXIDOREDUCTASE CHAIN 5"/>
    <property type="match status" value="1"/>
</dbReference>
<evidence type="ECO:0000256" key="2">
    <source>
        <dbReference type="ARBA" id="ARBA00022692"/>
    </source>
</evidence>
<proteinExistence type="predicted"/>
<feature type="domain" description="NADH-Ubiquinone oxidoreductase (complex I) chain 5 N-terminal" evidence="8">
    <location>
        <begin position="79"/>
        <end position="128"/>
    </location>
</feature>
<keyword evidence="4 6" id="KW-0472">Membrane</keyword>
<feature type="transmembrane region" description="Helical" evidence="6">
    <location>
        <begin position="151"/>
        <end position="170"/>
    </location>
</feature>
<feature type="transmembrane region" description="Helical" evidence="6">
    <location>
        <begin position="257"/>
        <end position="275"/>
    </location>
</feature>
<evidence type="ECO:0000259" key="7">
    <source>
        <dbReference type="Pfam" id="PF00361"/>
    </source>
</evidence>
<dbReference type="GO" id="GO:0016020">
    <property type="term" value="C:membrane"/>
    <property type="evidence" value="ECO:0007669"/>
    <property type="project" value="UniProtKB-SubCell"/>
</dbReference>
<sequence>MEKIEYATATGALSTVWLLIALPLASAAILFLLGRRADKWGHWLGVASIGAAFALGLTYFLQLSDLSNKSVSLDLFTFIDTGNLKISAGLLFDPLSAVFVLLITGVGFLIHVYAVGYMSHDEGRRRFFAFFNLFAAAMLLLVLGNNYVMTFVGWEGVGLASYLLISFWYTKPSAATAGKKAFIMNRVGDAGFLLAIFAMFATIGSTDFDTVFNGVSGMSTGITLAIGLFLLLGACGKSGQFPLQAWLPDAMEGPTPVSALIHAATMVTAGVYLIARSNPIFNANATAELVVVSIGALTLLIGCVIGCAKDDIKRVLAYSTVSQIGYMFLAVGLGGGAYALGIIHLLAHGFFKAGLFLGAGSVMHGMNDQVDIRRFGGLWKHMKITWVTFGLGYLAIIGLPPLSGFFTKDPIILAAFNREGWQGWLFGSAALLGAGLTAFYMTRLFVLTFHGKKRWTEDIKHPHESPPIMWIPLVLLAFGSIAAGFLMKTSVVEWLTPIFGEHEEAHGKLGHGAVTGLTMAVVAVGVAVAILLFGRGTALQEQPARTQIVRAARANLYADRFNELVFELPGRLLTRALVWVDNRGVDGIVNGLAAAIGGGSARLRRTQTGFVRSYALSILSGAVVVVAALLVVTFG</sequence>
<comment type="subcellular location">
    <subcellularLocation>
        <location evidence="1">Endomembrane system</location>
        <topology evidence="1">Multi-pass membrane protein</topology>
    </subcellularLocation>
    <subcellularLocation>
        <location evidence="5">Membrane</location>
        <topology evidence="5">Multi-pass membrane protein</topology>
    </subcellularLocation>
</comment>
<feature type="transmembrane region" description="Helical" evidence="6">
    <location>
        <begin position="315"/>
        <end position="336"/>
    </location>
</feature>
<feature type="transmembrane region" description="Helical" evidence="6">
    <location>
        <begin position="614"/>
        <end position="634"/>
    </location>
</feature>
<dbReference type="PRINTS" id="PR01434">
    <property type="entry name" value="NADHDHGNASE5"/>
</dbReference>
<feature type="transmembrane region" description="Helical" evidence="6">
    <location>
        <begin position="384"/>
        <end position="403"/>
    </location>
</feature>
<feature type="transmembrane region" description="Helical" evidence="6">
    <location>
        <begin position="215"/>
        <end position="236"/>
    </location>
</feature>